<evidence type="ECO:0000313" key="2">
    <source>
        <dbReference type="EMBL" id="CAF3861135.1"/>
    </source>
</evidence>
<evidence type="ECO:0008006" key="6">
    <source>
        <dbReference type="Google" id="ProtNLM"/>
    </source>
</evidence>
<keyword evidence="1" id="KW-0472">Membrane</keyword>
<dbReference type="EMBL" id="CAJOBF010000730">
    <property type="protein sequence ID" value="CAF3861135.1"/>
    <property type="molecule type" value="Genomic_DNA"/>
</dbReference>
<evidence type="ECO:0000313" key="5">
    <source>
        <dbReference type="Proteomes" id="UP000663866"/>
    </source>
</evidence>
<keyword evidence="1" id="KW-0812">Transmembrane</keyword>
<name>A0A819F1L1_9BILA</name>
<keyword evidence="1" id="KW-1133">Transmembrane helix</keyword>
<sequence length="167" mass="18148">MVAFRSQDTIIYPYPCSICVDSGKGICLNNKTCDCFSGFIGPTCVGNYEFIYLKNDHMTFFRTKDPVTTSIAHLDASQINIAAIVAGVLGGALFATIISLVLFFIWKKRMKKKACSYSSSTSTTPSTSLSSIPIVAPALYSIAALSRRSSSVTSAPTLTYHLYEELL</sequence>
<dbReference type="EMBL" id="CAJOBG010003557">
    <property type="protein sequence ID" value="CAF4069380.1"/>
    <property type="molecule type" value="Genomic_DNA"/>
</dbReference>
<accession>A0A819F1L1</accession>
<gene>
    <name evidence="3" type="ORF">OVN521_LOCUS19101</name>
    <name evidence="2" type="ORF">UXM345_LOCUS8386</name>
</gene>
<dbReference type="Proteomes" id="UP000663842">
    <property type="component" value="Unassembled WGS sequence"/>
</dbReference>
<feature type="transmembrane region" description="Helical" evidence="1">
    <location>
        <begin position="81"/>
        <end position="106"/>
    </location>
</feature>
<evidence type="ECO:0000313" key="3">
    <source>
        <dbReference type="EMBL" id="CAF4069380.1"/>
    </source>
</evidence>
<evidence type="ECO:0000256" key="1">
    <source>
        <dbReference type="SAM" id="Phobius"/>
    </source>
</evidence>
<organism evidence="2 4">
    <name type="scientific">Rotaria magnacalcarata</name>
    <dbReference type="NCBI Taxonomy" id="392030"/>
    <lineage>
        <taxon>Eukaryota</taxon>
        <taxon>Metazoa</taxon>
        <taxon>Spiralia</taxon>
        <taxon>Gnathifera</taxon>
        <taxon>Rotifera</taxon>
        <taxon>Eurotatoria</taxon>
        <taxon>Bdelloidea</taxon>
        <taxon>Philodinida</taxon>
        <taxon>Philodinidae</taxon>
        <taxon>Rotaria</taxon>
    </lineage>
</organism>
<keyword evidence="5" id="KW-1185">Reference proteome</keyword>
<comment type="caution">
    <text evidence="2">The sequence shown here is derived from an EMBL/GenBank/DDBJ whole genome shotgun (WGS) entry which is preliminary data.</text>
</comment>
<proteinExistence type="predicted"/>
<evidence type="ECO:0000313" key="4">
    <source>
        <dbReference type="Proteomes" id="UP000663842"/>
    </source>
</evidence>
<dbReference type="Proteomes" id="UP000663866">
    <property type="component" value="Unassembled WGS sequence"/>
</dbReference>
<protein>
    <recommendedName>
        <fullName evidence="6">EGF-like domain-containing protein</fullName>
    </recommendedName>
</protein>
<dbReference type="AlphaFoldDB" id="A0A819F1L1"/>
<reference evidence="2" key="1">
    <citation type="submission" date="2021-02" db="EMBL/GenBank/DDBJ databases">
        <authorList>
            <person name="Nowell W R."/>
        </authorList>
    </citation>
    <scope>NUCLEOTIDE SEQUENCE</scope>
</reference>